<dbReference type="InterPro" id="IPR003719">
    <property type="entry name" value="Phenazine_PhzF-like"/>
</dbReference>
<dbReference type="Pfam" id="PF02567">
    <property type="entry name" value="PhzC-PhzF"/>
    <property type="match status" value="1"/>
</dbReference>
<dbReference type="Proteomes" id="UP001157126">
    <property type="component" value="Unassembled WGS sequence"/>
</dbReference>
<dbReference type="RefSeq" id="WP_284304763.1">
    <property type="nucleotide sequence ID" value="NZ_BSUO01000001.1"/>
</dbReference>
<accession>A0ABQ6IUZ4</accession>
<dbReference type="Gene3D" id="3.10.310.10">
    <property type="entry name" value="Diaminopimelate Epimerase, Chain A, domain 1"/>
    <property type="match status" value="1"/>
</dbReference>
<keyword evidence="3" id="KW-1185">Reference proteome</keyword>
<proteinExistence type="predicted"/>
<dbReference type="SUPFAM" id="SSF54506">
    <property type="entry name" value="Diaminopimelate epimerase-like"/>
    <property type="match status" value="1"/>
</dbReference>
<dbReference type="EMBL" id="BSUO01000001">
    <property type="protein sequence ID" value="GMA41190.1"/>
    <property type="molecule type" value="Genomic_DNA"/>
</dbReference>
<sequence>MLGQERYRSTSGEGRWRSRNPFAWGGVVEDPATGAAAAAFAGYLRARGRAEPGATFTLDQGMEMGRPSRLEVTVGESAAVVGGPVRRLERE</sequence>
<feature type="region of interest" description="Disordered" evidence="1">
    <location>
        <begin position="1"/>
        <end position="22"/>
    </location>
</feature>
<name>A0ABQ6IUZ4_9MICO</name>
<gene>
    <name evidence="2" type="ORF">GCM10025883_32350</name>
</gene>
<comment type="caution">
    <text evidence="2">The sequence shown here is derived from an EMBL/GenBank/DDBJ whole genome shotgun (WGS) entry which is preliminary data.</text>
</comment>
<evidence type="ECO:0000256" key="1">
    <source>
        <dbReference type="SAM" id="MobiDB-lite"/>
    </source>
</evidence>
<evidence type="ECO:0000313" key="3">
    <source>
        <dbReference type="Proteomes" id="UP001157126"/>
    </source>
</evidence>
<evidence type="ECO:0008006" key="4">
    <source>
        <dbReference type="Google" id="ProtNLM"/>
    </source>
</evidence>
<protein>
    <recommendedName>
        <fullName evidence="4">PhzF family phenazine biosynthesis protein</fullName>
    </recommendedName>
</protein>
<reference evidence="3" key="1">
    <citation type="journal article" date="2019" name="Int. J. Syst. Evol. Microbiol.">
        <title>The Global Catalogue of Microorganisms (GCM) 10K type strain sequencing project: providing services to taxonomists for standard genome sequencing and annotation.</title>
        <authorList>
            <consortium name="The Broad Institute Genomics Platform"/>
            <consortium name="The Broad Institute Genome Sequencing Center for Infectious Disease"/>
            <person name="Wu L."/>
            <person name="Ma J."/>
        </authorList>
    </citation>
    <scope>NUCLEOTIDE SEQUENCE [LARGE SCALE GENOMIC DNA]</scope>
    <source>
        <strain evidence="3">NBRC 113072</strain>
    </source>
</reference>
<evidence type="ECO:0000313" key="2">
    <source>
        <dbReference type="EMBL" id="GMA41190.1"/>
    </source>
</evidence>
<organism evidence="2 3">
    <name type="scientific">Mobilicoccus caccae</name>
    <dbReference type="NCBI Taxonomy" id="1859295"/>
    <lineage>
        <taxon>Bacteria</taxon>
        <taxon>Bacillati</taxon>
        <taxon>Actinomycetota</taxon>
        <taxon>Actinomycetes</taxon>
        <taxon>Micrococcales</taxon>
        <taxon>Dermatophilaceae</taxon>
        <taxon>Mobilicoccus</taxon>
    </lineage>
</organism>